<dbReference type="SUPFAM" id="SSF54695">
    <property type="entry name" value="POZ domain"/>
    <property type="match status" value="1"/>
</dbReference>
<dbReference type="PROSITE" id="PS50097">
    <property type="entry name" value="BTB"/>
    <property type="match status" value="1"/>
</dbReference>
<keyword evidence="6" id="KW-1185">Reference proteome</keyword>
<dbReference type="InterPro" id="IPR045005">
    <property type="entry name" value="BPM1-6"/>
</dbReference>
<dbReference type="CDD" id="cd00121">
    <property type="entry name" value="MATH"/>
    <property type="match status" value="1"/>
</dbReference>
<dbReference type="Pfam" id="PF00651">
    <property type="entry name" value="BTB"/>
    <property type="match status" value="1"/>
</dbReference>
<reference evidence="5 6" key="1">
    <citation type="journal article" date="2019" name="Sci. Rep.">
        <title>A high-quality genome of Eragrostis curvula grass provides insights into Poaceae evolution and supports new strategies to enhance forage quality.</title>
        <authorList>
            <person name="Carballo J."/>
            <person name="Santos B.A.C.M."/>
            <person name="Zappacosta D."/>
            <person name="Garbus I."/>
            <person name="Selva J.P."/>
            <person name="Gallo C.A."/>
            <person name="Diaz A."/>
            <person name="Albertini E."/>
            <person name="Caccamo M."/>
            <person name="Echenique V."/>
        </authorList>
    </citation>
    <scope>NUCLEOTIDE SEQUENCE [LARGE SCALE GENOMIC DNA]</scope>
    <source>
        <strain evidence="6">cv. Victoria</strain>
        <tissue evidence="5">Leaf</tissue>
    </source>
</reference>
<evidence type="ECO:0008006" key="7">
    <source>
        <dbReference type="Google" id="ProtNLM"/>
    </source>
</evidence>
<dbReference type="PANTHER" id="PTHR26379:SF477">
    <property type="entry name" value="OS08G0129000 PROTEIN"/>
    <property type="match status" value="1"/>
</dbReference>
<sequence length="321" mass="35549">MAADRETVAGLHVLRIDNFSATKDLGVGKEIVSSTFRVAGHNWCIKCYPCGDDEDSAGWVSLSLVFDPFLAMDEVQAECRFTLMDCVTVGEPVPSELLCLHTFSSTDDSLYTEFIERNKLESSHLKGDCFQVRCEVRVIKEFPPIPPPELHRHLGDLLASQVGGDVTFKIGDEPFTAHRCVLAARSSVFMADLCDPGKDTMAQVLIDNMEPKVFKALLHFIYANELTGIDDDNKIKMVQHLLVAANRYDVPRLKCICEEILYNSVDESTAATTLRLAEKHGCRRLKEACVTLLKNLLASVQGSEGDTCSLASTTRKKQRSG</sequence>
<proteinExistence type="inferred from homology"/>
<dbReference type="PANTHER" id="PTHR26379">
    <property type="entry name" value="BTB/POZ AND MATH DOMAIN-CONTAINING PROTEIN 1"/>
    <property type="match status" value="1"/>
</dbReference>
<evidence type="ECO:0000256" key="1">
    <source>
        <dbReference type="ARBA" id="ARBA00004906"/>
    </source>
</evidence>
<name>A0A5J9V7A1_9POAL</name>
<dbReference type="InterPro" id="IPR008974">
    <property type="entry name" value="TRAF-like"/>
</dbReference>
<feature type="domain" description="BTB" evidence="3">
    <location>
        <begin position="164"/>
        <end position="230"/>
    </location>
</feature>
<dbReference type="SMART" id="SM00061">
    <property type="entry name" value="MATH"/>
    <property type="match status" value="1"/>
</dbReference>
<dbReference type="InterPro" id="IPR000210">
    <property type="entry name" value="BTB/POZ_dom"/>
</dbReference>
<dbReference type="GO" id="GO:0016567">
    <property type="term" value="P:protein ubiquitination"/>
    <property type="evidence" value="ECO:0007669"/>
    <property type="project" value="InterPro"/>
</dbReference>
<evidence type="ECO:0000313" key="5">
    <source>
        <dbReference type="EMBL" id="TVU31438.1"/>
    </source>
</evidence>
<dbReference type="PROSITE" id="PS50144">
    <property type="entry name" value="MATH"/>
    <property type="match status" value="1"/>
</dbReference>
<dbReference type="OrthoDB" id="6359816at2759"/>
<dbReference type="SUPFAM" id="SSF49599">
    <property type="entry name" value="TRAF domain-like"/>
    <property type="match status" value="1"/>
</dbReference>
<evidence type="ECO:0000259" key="3">
    <source>
        <dbReference type="PROSITE" id="PS50097"/>
    </source>
</evidence>
<accession>A0A5J9V7A1</accession>
<organism evidence="5 6">
    <name type="scientific">Eragrostis curvula</name>
    <name type="common">weeping love grass</name>
    <dbReference type="NCBI Taxonomy" id="38414"/>
    <lineage>
        <taxon>Eukaryota</taxon>
        <taxon>Viridiplantae</taxon>
        <taxon>Streptophyta</taxon>
        <taxon>Embryophyta</taxon>
        <taxon>Tracheophyta</taxon>
        <taxon>Spermatophyta</taxon>
        <taxon>Magnoliopsida</taxon>
        <taxon>Liliopsida</taxon>
        <taxon>Poales</taxon>
        <taxon>Poaceae</taxon>
        <taxon>PACMAD clade</taxon>
        <taxon>Chloridoideae</taxon>
        <taxon>Eragrostideae</taxon>
        <taxon>Eragrostidinae</taxon>
        <taxon>Eragrostis</taxon>
    </lineage>
</organism>
<dbReference type="EMBL" id="RWGY01000011">
    <property type="protein sequence ID" value="TVU31438.1"/>
    <property type="molecule type" value="Genomic_DNA"/>
</dbReference>
<dbReference type="Gene3D" id="3.30.710.10">
    <property type="entry name" value="Potassium Channel Kv1.1, Chain A"/>
    <property type="match status" value="1"/>
</dbReference>
<dbReference type="Pfam" id="PF24570">
    <property type="entry name" value="BACK_BPM_SPOP"/>
    <property type="match status" value="1"/>
</dbReference>
<feature type="domain" description="MATH" evidence="4">
    <location>
        <begin position="9"/>
        <end position="136"/>
    </location>
</feature>
<dbReference type="InterPro" id="IPR011333">
    <property type="entry name" value="SKP1/BTB/POZ_sf"/>
</dbReference>
<dbReference type="AlphaFoldDB" id="A0A5J9V7A1"/>
<dbReference type="Gene3D" id="2.60.210.10">
    <property type="entry name" value="Apoptosis, Tumor Necrosis Factor Receptor Associated Protein 2, Chain A"/>
    <property type="match status" value="1"/>
</dbReference>
<evidence type="ECO:0000313" key="6">
    <source>
        <dbReference type="Proteomes" id="UP000324897"/>
    </source>
</evidence>
<gene>
    <name evidence="5" type="ORF">EJB05_23122</name>
</gene>
<dbReference type="Proteomes" id="UP000324897">
    <property type="component" value="Chromosome 1"/>
</dbReference>
<dbReference type="Gramene" id="TVU31438">
    <property type="protein sequence ID" value="TVU31438"/>
    <property type="gene ID" value="EJB05_23122"/>
</dbReference>
<comment type="similarity">
    <text evidence="2">Belongs to the Tdpoz family.</text>
</comment>
<dbReference type="InterPro" id="IPR002083">
    <property type="entry name" value="MATH/TRAF_dom"/>
</dbReference>
<protein>
    <recommendedName>
        <fullName evidence="7">BTB domain-containing protein</fullName>
    </recommendedName>
</protein>
<dbReference type="SMART" id="SM00225">
    <property type="entry name" value="BTB"/>
    <property type="match status" value="1"/>
</dbReference>
<evidence type="ECO:0000256" key="2">
    <source>
        <dbReference type="ARBA" id="ARBA00010846"/>
    </source>
</evidence>
<dbReference type="Pfam" id="PF22486">
    <property type="entry name" value="MATH_2"/>
    <property type="match status" value="1"/>
</dbReference>
<dbReference type="InterPro" id="IPR056423">
    <property type="entry name" value="BACK_BPM_SPOP"/>
</dbReference>
<evidence type="ECO:0000259" key="4">
    <source>
        <dbReference type="PROSITE" id="PS50144"/>
    </source>
</evidence>
<comment type="pathway">
    <text evidence="1">Protein modification; protein ubiquitination.</text>
</comment>
<comment type="caution">
    <text evidence="5">The sequence shown here is derived from an EMBL/GenBank/DDBJ whole genome shotgun (WGS) entry which is preliminary data.</text>
</comment>
<feature type="non-terminal residue" evidence="5">
    <location>
        <position position="1"/>
    </location>
</feature>